<dbReference type="AlphaFoldDB" id="A0A937D7Z2"/>
<protein>
    <recommendedName>
        <fullName evidence="3">DUF2924 domain-containing protein</fullName>
    </recommendedName>
</protein>
<name>A0A937D7Z2_9BURK</name>
<keyword evidence="2" id="KW-1185">Reference proteome</keyword>
<organism evidence="1 2">
    <name type="scientific">Ramlibacter aurantiacus</name>
    <dbReference type="NCBI Taxonomy" id="2801330"/>
    <lineage>
        <taxon>Bacteria</taxon>
        <taxon>Pseudomonadati</taxon>
        <taxon>Pseudomonadota</taxon>
        <taxon>Betaproteobacteria</taxon>
        <taxon>Burkholderiales</taxon>
        <taxon>Comamonadaceae</taxon>
        <taxon>Ramlibacter</taxon>
    </lineage>
</organism>
<dbReference type="RefSeq" id="WP_236589880.1">
    <property type="nucleotide sequence ID" value="NZ_JAEQNA010000008.1"/>
</dbReference>
<evidence type="ECO:0000313" key="1">
    <source>
        <dbReference type="EMBL" id="MBL0422513.1"/>
    </source>
</evidence>
<comment type="caution">
    <text evidence="1">The sequence shown here is derived from an EMBL/GenBank/DDBJ whole genome shotgun (WGS) entry which is preliminary data.</text>
</comment>
<reference evidence="1" key="1">
    <citation type="submission" date="2021-01" db="EMBL/GenBank/DDBJ databases">
        <title>Ramlibacter sp. strain AW1 16S ribosomal RNA gene Genome sequencing and assembly.</title>
        <authorList>
            <person name="Kang M."/>
        </authorList>
    </citation>
    <scope>NUCLEOTIDE SEQUENCE</scope>
    <source>
        <strain evidence="1">AW1</strain>
    </source>
</reference>
<gene>
    <name evidence="1" type="ORF">JI739_19360</name>
</gene>
<accession>A0A937D7Z2</accession>
<sequence length="126" mass="13952">MSDRALAQHEYDALVSFSYTSAAAHVTPVHVQPSSMIYAVRSWQGQATMNQDRKWPRVGDRLIHQYRKKPGHAEAEVVSVDKKSGAISLRVGDKVYPSLSSAAQALSGAAANGWTYWGLKKQRPRK</sequence>
<evidence type="ECO:0008006" key="3">
    <source>
        <dbReference type="Google" id="ProtNLM"/>
    </source>
</evidence>
<dbReference type="Proteomes" id="UP000613011">
    <property type="component" value="Unassembled WGS sequence"/>
</dbReference>
<evidence type="ECO:0000313" key="2">
    <source>
        <dbReference type="Proteomes" id="UP000613011"/>
    </source>
</evidence>
<dbReference type="EMBL" id="JAEQNA010000008">
    <property type="protein sequence ID" value="MBL0422513.1"/>
    <property type="molecule type" value="Genomic_DNA"/>
</dbReference>
<proteinExistence type="predicted"/>